<dbReference type="AlphaFoldDB" id="J3P539"/>
<reference evidence="3" key="4">
    <citation type="journal article" date="2015" name="G3 (Bethesda)">
        <title>Genome sequences of three phytopathogenic species of the Magnaporthaceae family of fungi.</title>
        <authorList>
            <person name="Okagaki L.H."/>
            <person name="Nunes C.C."/>
            <person name="Sailsbery J."/>
            <person name="Clay B."/>
            <person name="Brown D."/>
            <person name="John T."/>
            <person name="Oh Y."/>
            <person name="Young N."/>
            <person name="Fitzgerald M."/>
            <person name="Haas B.J."/>
            <person name="Zeng Q."/>
            <person name="Young S."/>
            <person name="Adiconis X."/>
            <person name="Fan L."/>
            <person name="Levin J.Z."/>
            <person name="Mitchell T.K."/>
            <person name="Okubara P.A."/>
            <person name="Farman M.L."/>
            <person name="Kohn L.M."/>
            <person name="Birren B."/>
            <person name="Ma L.-J."/>
            <person name="Dean R.A."/>
        </authorList>
    </citation>
    <scope>NUCLEOTIDE SEQUENCE</scope>
    <source>
        <strain evidence="3">R3-111a-1</strain>
    </source>
</reference>
<gene>
    <name evidence="3" type="primary">20349083</name>
    <name evidence="2" type="ORF">GGTG_08625</name>
</gene>
<organism evidence="2">
    <name type="scientific">Gaeumannomyces tritici (strain R3-111a-1)</name>
    <name type="common">Wheat and barley take-all root rot fungus</name>
    <name type="synonym">Gaeumannomyces graminis var. tritici</name>
    <dbReference type="NCBI Taxonomy" id="644352"/>
    <lineage>
        <taxon>Eukaryota</taxon>
        <taxon>Fungi</taxon>
        <taxon>Dikarya</taxon>
        <taxon>Ascomycota</taxon>
        <taxon>Pezizomycotina</taxon>
        <taxon>Sordariomycetes</taxon>
        <taxon>Sordariomycetidae</taxon>
        <taxon>Magnaporthales</taxon>
        <taxon>Magnaporthaceae</taxon>
        <taxon>Gaeumannomyces</taxon>
    </lineage>
</organism>
<reference evidence="3" key="5">
    <citation type="submission" date="2018-04" db="UniProtKB">
        <authorList>
            <consortium name="EnsemblFungi"/>
        </authorList>
    </citation>
    <scope>IDENTIFICATION</scope>
    <source>
        <strain evidence="3">R3-111a-1</strain>
    </source>
</reference>
<protein>
    <submittedName>
        <fullName evidence="2 3">Uncharacterized protein</fullName>
    </submittedName>
</protein>
<proteinExistence type="predicted"/>
<reference evidence="2" key="2">
    <citation type="submission" date="2010-07" db="EMBL/GenBank/DDBJ databases">
        <authorList>
            <consortium name="The Broad Institute Genome Sequencing Platform"/>
            <consortium name="Broad Institute Genome Sequencing Center for Infectious Disease"/>
            <person name="Ma L.-J."/>
            <person name="Dead R."/>
            <person name="Young S."/>
            <person name="Zeng Q."/>
            <person name="Koehrsen M."/>
            <person name="Alvarado L."/>
            <person name="Berlin A."/>
            <person name="Chapman S.B."/>
            <person name="Chen Z."/>
            <person name="Freedman E."/>
            <person name="Gellesch M."/>
            <person name="Goldberg J."/>
            <person name="Griggs A."/>
            <person name="Gujja S."/>
            <person name="Heilman E.R."/>
            <person name="Heiman D."/>
            <person name="Hepburn T."/>
            <person name="Howarth C."/>
            <person name="Jen D."/>
            <person name="Larson L."/>
            <person name="Mehta T."/>
            <person name="Neiman D."/>
            <person name="Pearson M."/>
            <person name="Roberts A."/>
            <person name="Saif S."/>
            <person name="Shea T."/>
            <person name="Shenoy N."/>
            <person name="Sisk P."/>
            <person name="Stolte C."/>
            <person name="Sykes S."/>
            <person name="Walk T."/>
            <person name="White J."/>
            <person name="Yandava C."/>
            <person name="Haas B."/>
            <person name="Nusbaum C."/>
            <person name="Birren B."/>
        </authorList>
    </citation>
    <scope>NUCLEOTIDE SEQUENCE</scope>
    <source>
        <strain evidence="2">R3-111a-1</strain>
    </source>
</reference>
<reference evidence="2" key="3">
    <citation type="submission" date="2010-09" db="EMBL/GenBank/DDBJ databases">
        <title>Annotation of Gaeumannomyces graminis var. tritici R3-111a-1.</title>
        <authorList>
            <consortium name="The Broad Institute Genome Sequencing Platform"/>
            <person name="Ma L.-J."/>
            <person name="Dead R."/>
            <person name="Young S.K."/>
            <person name="Zeng Q."/>
            <person name="Gargeya S."/>
            <person name="Fitzgerald M."/>
            <person name="Haas B."/>
            <person name="Abouelleil A."/>
            <person name="Alvarado L."/>
            <person name="Arachchi H.M."/>
            <person name="Berlin A."/>
            <person name="Brown A."/>
            <person name="Chapman S.B."/>
            <person name="Chen Z."/>
            <person name="Dunbar C."/>
            <person name="Freedman E."/>
            <person name="Gearin G."/>
            <person name="Gellesch M."/>
            <person name="Goldberg J."/>
            <person name="Griggs A."/>
            <person name="Gujja S."/>
            <person name="Heiman D."/>
            <person name="Howarth C."/>
            <person name="Larson L."/>
            <person name="Lui A."/>
            <person name="MacDonald P.J.P."/>
            <person name="Mehta T."/>
            <person name="Montmayeur A."/>
            <person name="Murphy C."/>
            <person name="Neiman D."/>
            <person name="Pearson M."/>
            <person name="Priest M."/>
            <person name="Roberts A."/>
            <person name="Saif S."/>
            <person name="Shea T."/>
            <person name="Shenoy N."/>
            <person name="Sisk P."/>
            <person name="Stolte C."/>
            <person name="Sykes S."/>
            <person name="Yandava C."/>
            <person name="Wortman J."/>
            <person name="Nusbaum C."/>
            <person name="Birren B."/>
        </authorList>
    </citation>
    <scope>NUCLEOTIDE SEQUENCE</scope>
    <source>
        <strain evidence="2">R3-111a-1</strain>
    </source>
</reference>
<dbReference type="EnsemblFungi" id="EJT74787">
    <property type="protein sequence ID" value="EJT74787"/>
    <property type="gene ID" value="GGTG_08625"/>
</dbReference>
<keyword evidence="1" id="KW-0472">Membrane</keyword>
<dbReference type="VEuPathDB" id="FungiDB:GGTG_08625"/>
<name>J3P539_GAET3</name>
<evidence type="ECO:0000313" key="4">
    <source>
        <dbReference type="Proteomes" id="UP000006039"/>
    </source>
</evidence>
<dbReference type="EMBL" id="GL385398">
    <property type="protein sequence ID" value="EJT74787.1"/>
    <property type="molecule type" value="Genomic_DNA"/>
</dbReference>
<dbReference type="HOGENOM" id="CLU_2776079_0_0_1"/>
<reference evidence="4" key="1">
    <citation type="submission" date="2010-07" db="EMBL/GenBank/DDBJ databases">
        <title>The genome sequence of Gaeumannomyces graminis var. tritici strain R3-111a-1.</title>
        <authorList>
            <consortium name="The Broad Institute Genome Sequencing Platform"/>
            <person name="Ma L.-J."/>
            <person name="Dead R."/>
            <person name="Young S."/>
            <person name="Zeng Q."/>
            <person name="Koehrsen M."/>
            <person name="Alvarado L."/>
            <person name="Berlin A."/>
            <person name="Chapman S.B."/>
            <person name="Chen Z."/>
            <person name="Freedman E."/>
            <person name="Gellesch M."/>
            <person name="Goldberg J."/>
            <person name="Griggs A."/>
            <person name="Gujja S."/>
            <person name="Heilman E.R."/>
            <person name="Heiman D."/>
            <person name="Hepburn T."/>
            <person name="Howarth C."/>
            <person name="Jen D."/>
            <person name="Larson L."/>
            <person name="Mehta T."/>
            <person name="Neiman D."/>
            <person name="Pearson M."/>
            <person name="Roberts A."/>
            <person name="Saif S."/>
            <person name="Shea T."/>
            <person name="Shenoy N."/>
            <person name="Sisk P."/>
            <person name="Stolte C."/>
            <person name="Sykes S."/>
            <person name="Walk T."/>
            <person name="White J."/>
            <person name="Yandava C."/>
            <person name="Haas B."/>
            <person name="Nusbaum C."/>
            <person name="Birren B."/>
        </authorList>
    </citation>
    <scope>NUCLEOTIDE SEQUENCE [LARGE SCALE GENOMIC DNA]</scope>
    <source>
        <strain evidence="4">R3-111a-1</strain>
    </source>
</reference>
<feature type="transmembrane region" description="Helical" evidence="1">
    <location>
        <begin position="21"/>
        <end position="42"/>
    </location>
</feature>
<dbReference type="RefSeq" id="XP_009224731.1">
    <property type="nucleotide sequence ID" value="XM_009226467.1"/>
</dbReference>
<evidence type="ECO:0000256" key="1">
    <source>
        <dbReference type="SAM" id="Phobius"/>
    </source>
</evidence>
<keyword evidence="4" id="KW-1185">Reference proteome</keyword>
<accession>J3P539</accession>
<keyword evidence="1" id="KW-0812">Transmembrane</keyword>
<sequence length="69" mass="7043">MTSTEPPSTPPRAWRQLLCPLLAAPFPAIIGAVVVQVVAAALSGLQGYAVGTSVNIRTNIRVAATDSGV</sequence>
<evidence type="ECO:0000313" key="2">
    <source>
        <dbReference type="EMBL" id="EJT74787.1"/>
    </source>
</evidence>
<dbReference type="Proteomes" id="UP000006039">
    <property type="component" value="Unassembled WGS sequence"/>
</dbReference>
<keyword evidence="1" id="KW-1133">Transmembrane helix</keyword>
<evidence type="ECO:0000313" key="3">
    <source>
        <dbReference type="EnsemblFungi" id="EJT74787"/>
    </source>
</evidence>
<dbReference type="GeneID" id="20349083"/>